<accession>A0AAD9XY10</accession>
<sequence>MDPPEGSVNDAMNAEIDRRINEAVNVSVRPLQDQIA</sequence>
<proteinExistence type="predicted"/>
<evidence type="ECO:0000313" key="1">
    <source>
        <dbReference type="EMBL" id="KAK2728917.1"/>
    </source>
</evidence>
<evidence type="ECO:0000313" key="2">
    <source>
        <dbReference type="Proteomes" id="UP001281614"/>
    </source>
</evidence>
<dbReference type="Proteomes" id="UP001281614">
    <property type="component" value="Unassembled WGS sequence"/>
</dbReference>
<organism evidence="1 2">
    <name type="scientific">Colletotrichum kahawae</name>
    <name type="common">Coffee berry disease fungus</name>
    <dbReference type="NCBI Taxonomy" id="34407"/>
    <lineage>
        <taxon>Eukaryota</taxon>
        <taxon>Fungi</taxon>
        <taxon>Dikarya</taxon>
        <taxon>Ascomycota</taxon>
        <taxon>Pezizomycotina</taxon>
        <taxon>Sordariomycetes</taxon>
        <taxon>Hypocreomycetidae</taxon>
        <taxon>Glomerellales</taxon>
        <taxon>Glomerellaceae</taxon>
        <taxon>Colletotrichum</taxon>
        <taxon>Colletotrichum gloeosporioides species complex</taxon>
    </lineage>
</organism>
<dbReference type="AlphaFoldDB" id="A0AAD9XY10"/>
<protein>
    <submittedName>
        <fullName evidence="1">Pol-like protein</fullName>
    </submittedName>
</protein>
<reference evidence="1" key="1">
    <citation type="submission" date="2023-02" db="EMBL/GenBank/DDBJ databases">
        <title>Colletotrichum kahawae CIFC_Que2 genome sequencing and assembly.</title>
        <authorList>
            <person name="Baroncelli R."/>
        </authorList>
    </citation>
    <scope>NUCLEOTIDE SEQUENCE</scope>
    <source>
        <strain evidence="1">CIFC_Que2</strain>
    </source>
</reference>
<dbReference type="EMBL" id="VYYT01000869">
    <property type="protein sequence ID" value="KAK2728917.1"/>
    <property type="molecule type" value="Genomic_DNA"/>
</dbReference>
<gene>
    <name evidence="1" type="ORF">CKAH01_19182</name>
</gene>
<keyword evidence="2" id="KW-1185">Reference proteome</keyword>
<comment type="caution">
    <text evidence="1">The sequence shown here is derived from an EMBL/GenBank/DDBJ whole genome shotgun (WGS) entry which is preliminary data.</text>
</comment>
<name>A0AAD9XY10_COLKA</name>